<name>A0A7R8W2B1_9CRUS</name>
<organism evidence="1">
    <name type="scientific">Cyprideis torosa</name>
    <dbReference type="NCBI Taxonomy" id="163714"/>
    <lineage>
        <taxon>Eukaryota</taxon>
        <taxon>Metazoa</taxon>
        <taxon>Ecdysozoa</taxon>
        <taxon>Arthropoda</taxon>
        <taxon>Crustacea</taxon>
        <taxon>Oligostraca</taxon>
        <taxon>Ostracoda</taxon>
        <taxon>Podocopa</taxon>
        <taxon>Podocopida</taxon>
        <taxon>Cytherocopina</taxon>
        <taxon>Cytheroidea</taxon>
        <taxon>Cytherideidae</taxon>
        <taxon>Cyprideis</taxon>
    </lineage>
</organism>
<accession>A0A7R8W2B1</accession>
<dbReference type="PROSITE" id="PS50948">
    <property type="entry name" value="PAN"/>
    <property type="match status" value="1"/>
</dbReference>
<proteinExistence type="predicted"/>
<dbReference type="OrthoDB" id="2142040at2759"/>
<sequence length="162" mass="17557">MVSLCLFSLALLSVLSTSRASPEDVEGTLSCHIEYATGYRANENVLETLSLPSAQKCSYMCLDIKTCNGFNYNKNNEFCELLGGTEPKSLVPEDQWKFYWVRNKRLHTEESSGHVQSLGGLGVGSLGGLGAMHRKVGDSGGMKFPGAKKSGLTLTGTKTYHV</sequence>
<dbReference type="Pfam" id="PF00024">
    <property type="entry name" value="PAN_1"/>
    <property type="match status" value="1"/>
</dbReference>
<dbReference type="Gene3D" id="3.50.4.10">
    <property type="entry name" value="Hepatocyte Growth Factor"/>
    <property type="match status" value="1"/>
</dbReference>
<protein>
    <submittedName>
        <fullName evidence="1">Uncharacterized protein</fullName>
    </submittedName>
</protein>
<gene>
    <name evidence="1" type="ORF">CTOB1V02_LOCUS1478</name>
</gene>
<reference evidence="1" key="1">
    <citation type="submission" date="2020-11" db="EMBL/GenBank/DDBJ databases">
        <authorList>
            <person name="Tran Van P."/>
        </authorList>
    </citation>
    <scope>NUCLEOTIDE SEQUENCE</scope>
</reference>
<dbReference type="InterPro" id="IPR003609">
    <property type="entry name" value="Pan_app"/>
</dbReference>
<dbReference type="AlphaFoldDB" id="A0A7R8W2B1"/>
<dbReference type="EMBL" id="OB660210">
    <property type="protein sequence ID" value="CAD7223494.1"/>
    <property type="molecule type" value="Genomic_DNA"/>
</dbReference>
<evidence type="ECO:0000313" key="1">
    <source>
        <dbReference type="EMBL" id="CAD7223494.1"/>
    </source>
</evidence>